<dbReference type="InParanoid" id="A0A369JDH0"/>
<proteinExistence type="predicted"/>
<reference evidence="1" key="1">
    <citation type="submission" date="2018-04" db="EMBL/GenBank/DDBJ databases">
        <title>Whole genome sequencing of Hypsizygus marmoreus.</title>
        <authorList>
            <person name="Choi I.-G."/>
            <person name="Min B."/>
            <person name="Kim J.-G."/>
            <person name="Kim S."/>
            <person name="Oh Y.-L."/>
            <person name="Kong W.-S."/>
            <person name="Park H."/>
            <person name="Jeong J."/>
            <person name="Song E.-S."/>
        </authorList>
    </citation>
    <scope>NUCLEOTIDE SEQUENCE [LARGE SCALE GENOMIC DNA]</scope>
    <source>
        <strain evidence="1">51987-8</strain>
    </source>
</reference>
<keyword evidence="2" id="KW-1185">Reference proteome</keyword>
<gene>
    <name evidence="1" type="ORF">Hypma_013450</name>
</gene>
<dbReference type="EMBL" id="LUEZ02000080">
    <property type="protein sequence ID" value="RDB19382.1"/>
    <property type="molecule type" value="Genomic_DNA"/>
</dbReference>
<evidence type="ECO:0000313" key="2">
    <source>
        <dbReference type="Proteomes" id="UP000076154"/>
    </source>
</evidence>
<evidence type="ECO:0000313" key="1">
    <source>
        <dbReference type="EMBL" id="RDB19382.1"/>
    </source>
</evidence>
<organism evidence="1 2">
    <name type="scientific">Hypsizygus marmoreus</name>
    <name type="common">White beech mushroom</name>
    <name type="synonym">Agaricus marmoreus</name>
    <dbReference type="NCBI Taxonomy" id="39966"/>
    <lineage>
        <taxon>Eukaryota</taxon>
        <taxon>Fungi</taxon>
        <taxon>Dikarya</taxon>
        <taxon>Basidiomycota</taxon>
        <taxon>Agaricomycotina</taxon>
        <taxon>Agaricomycetes</taxon>
        <taxon>Agaricomycetidae</taxon>
        <taxon>Agaricales</taxon>
        <taxon>Tricholomatineae</taxon>
        <taxon>Lyophyllaceae</taxon>
        <taxon>Hypsizygus</taxon>
    </lineage>
</organism>
<protein>
    <submittedName>
        <fullName evidence="1">Uncharacterized protein</fullName>
    </submittedName>
</protein>
<name>A0A369JDH0_HYPMA</name>
<dbReference type="Proteomes" id="UP000076154">
    <property type="component" value="Unassembled WGS sequence"/>
</dbReference>
<comment type="caution">
    <text evidence="1">The sequence shown here is derived from an EMBL/GenBank/DDBJ whole genome shotgun (WGS) entry which is preliminary data.</text>
</comment>
<dbReference type="AlphaFoldDB" id="A0A369JDH0"/>
<accession>A0A369JDH0</accession>
<sequence>MSLPQLPSLDERAKAYTTLITVEYHPDSPQAAVPIQAYLTRMYYHCAEISDQLRPYAAHNPAEFTEIHAKIQRWTIDPEDPMLPRPPDNTFINVKDYFERADNLRASHSTDAPYDMIVRWASDTSVLEFVMGNITAVRTGDGATAASVLGIFPAADRAAVILLTGQSSHQIDAMVPAGPTVMVPHRRDTLDLELGDELVYRPKGQQHTLRVTIEDQGYSQRDGDWYLIGETDGRGTTVERRITIEEMEEMVQLRVRSESKN</sequence>